<protein>
    <recommendedName>
        <fullName evidence="1">HTH lysR-type domain-containing protein</fullName>
    </recommendedName>
</protein>
<dbReference type="InterPro" id="IPR036390">
    <property type="entry name" value="WH_DNA-bd_sf"/>
</dbReference>
<dbReference type="InterPro" id="IPR036388">
    <property type="entry name" value="WH-like_DNA-bd_sf"/>
</dbReference>
<dbReference type="STRING" id="84698.SAMN04488528_100874"/>
<evidence type="ECO:0000313" key="2">
    <source>
        <dbReference type="EMBL" id="SFA99658.1"/>
    </source>
</evidence>
<feature type="domain" description="HTH lysR-type" evidence="1">
    <location>
        <begin position="1"/>
        <end position="21"/>
    </location>
</feature>
<evidence type="ECO:0000259" key="1">
    <source>
        <dbReference type="PROSITE" id="PS50931"/>
    </source>
</evidence>
<sequence>MLENEFGCKLFERLGRNICLTNEGNEFLIYAEKILSFCDESKQSVVGELTPIGALTIATAKTLCVFRLPDLFKEYVC</sequence>
<dbReference type="AlphaFoldDB" id="A0A1I0XHC6"/>
<dbReference type="RefSeq" id="WP_423230998.1">
    <property type="nucleotide sequence ID" value="NZ_FOKI01000008.1"/>
</dbReference>
<reference evidence="2 3" key="1">
    <citation type="submission" date="2016-10" db="EMBL/GenBank/DDBJ databases">
        <authorList>
            <person name="de Groot N.N."/>
        </authorList>
    </citation>
    <scope>NUCLEOTIDE SEQUENCE [LARGE SCALE GENOMIC DNA]</scope>
    <source>
        <strain evidence="2 3">DSM 12271</strain>
    </source>
</reference>
<dbReference type="SUPFAM" id="SSF46785">
    <property type="entry name" value="Winged helix' DNA-binding domain"/>
    <property type="match status" value="1"/>
</dbReference>
<evidence type="ECO:0000313" key="3">
    <source>
        <dbReference type="Proteomes" id="UP000198619"/>
    </source>
</evidence>
<dbReference type="Gene3D" id="1.10.10.10">
    <property type="entry name" value="Winged helix-like DNA-binding domain superfamily/Winged helix DNA-binding domain"/>
    <property type="match status" value="1"/>
</dbReference>
<gene>
    <name evidence="2" type="ORF">SAMN04488528_100874</name>
</gene>
<dbReference type="InterPro" id="IPR000847">
    <property type="entry name" value="LysR_HTH_N"/>
</dbReference>
<proteinExistence type="predicted"/>
<dbReference type="Proteomes" id="UP000198619">
    <property type="component" value="Unassembled WGS sequence"/>
</dbReference>
<accession>A0A1I0XHC6</accession>
<organism evidence="2 3">
    <name type="scientific">Clostridium frigidicarnis</name>
    <dbReference type="NCBI Taxonomy" id="84698"/>
    <lineage>
        <taxon>Bacteria</taxon>
        <taxon>Bacillati</taxon>
        <taxon>Bacillota</taxon>
        <taxon>Clostridia</taxon>
        <taxon>Eubacteriales</taxon>
        <taxon>Clostridiaceae</taxon>
        <taxon>Clostridium</taxon>
    </lineage>
</organism>
<keyword evidence="3" id="KW-1185">Reference proteome</keyword>
<dbReference type="PROSITE" id="PS50931">
    <property type="entry name" value="HTH_LYSR"/>
    <property type="match status" value="1"/>
</dbReference>
<name>A0A1I0XHC6_9CLOT</name>
<dbReference type="GO" id="GO:0003700">
    <property type="term" value="F:DNA-binding transcription factor activity"/>
    <property type="evidence" value="ECO:0007669"/>
    <property type="project" value="InterPro"/>
</dbReference>
<dbReference type="EMBL" id="FOKI01000008">
    <property type="protein sequence ID" value="SFA99658.1"/>
    <property type="molecule type" value="Genomic_DNA"/>
</dbReference>